<reference evidence="2 3" key="1">
    <citation type="submission" date="2023-11" db="EMBL/GenBank/DDBJ databases">
        <title>MicrobeMod: A computational toolkit for identifying prokaryotic methylation and restriction-modification with nanopore sequencing.</title>
        <authorList>
            <person name="Crits-Christoph A."/>
            <person name="Kang S.C."/>
            <person name="Lee H."/>
            <person name="Ostrov N."/>
        </authorList>
    </citation>
    <scope>NUCLEOTIDE SEQUENCE [LARGE SCALE GENOMIC DNA]</scope>
    <source>
        <strain evidence="2 3">ATCC 25935</strain>
    </source>
</reference>
<dbReference type="InterPro" id="IPR027056">
    <property type="entry name" value="Gluconate_2DH_su3"/>
</dbReference>
<dbReference type="Proteomes" id="UP001326110">
    <property type="component" value="Chromosome"/>
</dbReference>
<dbReference type="EC" id="1.-.-.-" evidence="2"/>
<evidence type="ECO:0000313" key="3">
    <source>
        <dbReference type="Proteomes" id="UP001326110"/>
    </source>
</evidence>
<dbReference type="Pfam" id="PF13618">
    <property type="entry name" value="Gluconate_2-dh3"/>
    <property type="match status" value="1"/>
</dbReference>
<feature type="chain" id="PRO_5047117274" evidence="1">
    <location>
        <begin position="36"/>
        <end position="230"/>
    </location>
</feature>
<dbReference type="GO" id="GO:0016491">
    <property type="term" value="F:oxidoreductase activity"/>
    <property type="evidence" value="ECO:0007669"/>
    <property type="project" value="UniProtKB-KW"/>
</dbReference>
<protein>
    <submittedName>
        <fullName evidence="2">Gluconate 2-dehydrogenase subunit 3 family protein</fullName>
        <ecNumber evidence="2">1.-.-.-</ecNumber>
    </submittedName>
</protein>
<accession>A0ABZ0XZB9</accession>
<feature type="signal peptide" evidence="1">
    <location>
        <begin position="1"/>
        <end position="35"/>
    </location>
</feature>
<name>A0ABZ0XZB9_9BURK</name>
<evidence type="ECO:0000313" key="2">
    <source>
        <dbReference type="EMBL" id="WQH04803.1"/>
    </source>
</evidence>
<evidence type="ECO:0000256" key="1">
    <source>
        <dbReference type="SAM" id="SignalP"/>
    </source>
</evidence>
<dbReference type="GeneID" id="43165197"/>
<dbReference type="EMBL" id="CP140152">
    <property type="protein sequence ID" value="WQH04803.1"/>
    <property type="molecule type" value="Genomic_DNA"/>
</dbReference>
<keyword evidence="1" id="KW-0732">Signal</keyword>
<dbReference type="InterPro" id="IPR006311">
    <property type="entry name" value="TAT_signal"/>
</dbReference>
<sequence length="230" mass="24852">MKTIGISPHRRSFLRKAVTAAPAVALVAAAGVGVAASSNTQPAYRPAYFTAAEWATLQALVDRLIPANSDGPGALEAGVHEFIDLQMNTPYAYGKLWFMQAPFVPESPPEFGYQFHMAPRDLYRSALAGLEHAVQAKLGKAFTALDAAQKDAVIGELEQGTLAIGAVPPKTFFGQLLQNTREGYFSDPVHGGNKDMAAWKMINFPGARADYMDWVEQYGKHYPLPPASIA</sequence>
<keyword evidence="2" id="KW-0560">Oxidoreductase</keyword>
<organism evidence="2 3">
    <name type="scientific">Duganella zoogloeoides</name>
    <dbReference type="NCBI Taxonomy" id="75659"/>
    <lineage>
        <taxon>Bacteria</taxon>
        <taxon>Pseudomonadati</taxon>
        <taxon>Pseudomonadota</taxon>
        <taxon>Betaproteobacteria</taxon>
        <taxon>Burkholderiales</taxon>
        <taxon>Oxalobacteraceae</taxon>
        <taxon>Telluria group</taxon>
        <taxon>Duganella</taxon>
    </lineage>
</organism>
<gene>
    <name evidence="2" type="ORF">SR858_00230</name>
</gene>
<proteinExistence type="predicted"/>
<keyword evidence="3" id="KW-1185">Reference proteome</keyword>
<dbReference type="PROSITE" id="PS51318">
    <property type="entry name" value="TAT"/>
    <property type="match status" value="1"/>
</dbReference>
<dbReference type="RefSeq" id="WP_019923586.1">
    <property type="nucleotide sequence ID" value="NZ_CP140152.1"/>
</dbReference>